<dbReference type="GO" id="GO:0005829">
    <property type="term" value="C:cytosol"/>
    <property type="evidence" value="ECO:0007669"/>
    <property type="project" value="TreeGrafter"/>
</dbReference>
<comment type="cofactor">
    <cofactor evidence="6">
        <name>Mg(2+)</name>
        <dbReference type="ChEBI" id="CHEBI:18420"/>
    </cofactor>
</comment>
<dbReference type="Pfam" id="PF12727">
    <property type="entry name" value="PBP_like"/>
    <property type="match status" value="1"/>
</dbReference>
<dbReference type="RefSeq" id="WP_281836209.1">
    <property type="nucleotide sequence ID" value="NZ_BSDY01000010.1"/>
</dbReference>
<protein>
    <recommendedName>
        <fullName evidence="6">Molybdopterin molybdenumtransferase</fullName>
        <ecNumber evidence="6">2.10.1.1</ecNumber>
    </recommendedName>
</protein>
<dbReference type="PROSITE" id="PS01079">
    <property type="entry name" value="MOCF_BIOSYNTHESIS_2"/>
    <property type="match status" value="1"/>
</dbReference>
<name>A0A9W6GLX5_9FUSO</name>
<dbReference type="AlphaFoldDB" id="A0A9W6GLX5"/>
<dbReference type="PANTHER" id="PTHR10192:SF16">
    <property type="entry name" value="MOLYBDOPTERIN MOLYBDENUMTRANSFERASE"/>
    <property type="match status" value="1"/>
</dbReference>
<proteinExistence type="inferred from homology"/>
<accession>A0A9W6GLX5</accession>
<dbReference type="PANTHER" id="PTHR10192">
    <property type="entry name" value="MOLYBDOPTERIN BIOSYNTHESIS PROTEIN"/>
    <property type="match status" value="1"/>
</dbReference>
<dbReference type="SMART" id="SM00852">
    <property type="entry name" value="MoCF_biosynth"/>
    <property type="match status" value="1"/>
</dbReference>
<dbReference type="EC" id="2.10.1.1" evidence="6"/>
<dbReference type="GO" id="GO:0006777">
    <property type="term" value="P:Mo-molybdopterin cofactor biosynthetic process"/>
    <property type="evidence" value="ECO:0007669"/>
    <property type="project" value="UniProtKB-UniRule"/>
</dbReference>
<comment type="function">
    <text evidence="1 6">Catalyzes the insertion of molybdate into adenylated molybdopterin with the concomitant release of AMP.</text>
</comment>
<evidence type="ECO:0000256" key="2">
    <source>
        <dbReference type="ARBA" id="ARBA00005046"/>
    </source>
</evidence>
<keyword evidence="6" id="KW-0808">Transferase</keyword>
<dbReference type="NCBIfam" id="TIGR00177">
    <property type="entry name" value="molyb_syn"/>
    <property type="match status" value="1"/>
</dbReference>
<dbReference type="InterPro" id="IPR036135">
    <property type="entry name" value="MoeA_linker/N_sf"/>
</dbReference>
<keyword evidence="6" id="KW-0479">Metal-binding</keyword>
<dbReference type="Pfam" id="PF03453">
    <property type="entry name" value="MoeA_N"/>
    <property type="match status" value="1"/>
</dbReference>
<keyword evidence="4 6" id="KW-0501">Molybdenum cofactor biosynthesis</keyword>
<dbReference type="GO" id="GO:0046872">
    <property type="term" value="F:metal ion binding"/>
    <property type="evidence" value="ECO:0007669"/>
    <property type="project" value="UniProtKB-UniRule"/>
</dbReference>
<dbReference type="InterPro" id="IPR008284">
    <property type="entry name" value="MoCF_biosynth_CS"/>
</dbReference>
<comment type="catalytic activity">
    <reaction evidence="5">
        <text>adenylyl-molybdopterin + molybdate = Mo-molybdopterin + AMP + H(+)</text>
        <dbReference type="Rhea" id="RHEA:35047"/>
        <dbReference type="ChEBI" id="CHEBI:15378"/>
        <dbReference type="ChEBI" id="CHEBI:36264"/>
        <dbReference type="ChEBI" id="CHEBI:62727"/>
        <dbReference type="ChEBI" id="CHEBI:71302"/>
        <dbReference type="ChEBI" id="CHEBI:456215"/>
        <dbReference type="EC" id="2.10.1.1"/>
    </reaction>
</comment>
<dbReference type="Gene3D" id="2.40.340.10">
    <property type="entry name" value="MoeA, C-terminal, domain IV"/>
    <property type="match status" value="1"/>
</dbReference>
<feature type="domain" description="MoaB/Mog" evidence="7">
    <location>
        <begin position="173"/>
        <end position="310"/>
    </location>
</feature>
<dbReference type="InterPro" id="IPR036425">
    <property type="entry name" value="MoaB/Mog-like_dom_sf"/>
</dbReference>
<dbReference type="InterPro" id="IPR001453">
    <property type="entry name" value="MoaB/Mog_dom"/>
</dbReference>
<dbReference type="InterPro" id="IPR024370">
    <property type="entry name" value="PBP_domain"/>
</dbReference>
<dbReference type="CDD" id="cd00887">
    <property type="entry name" value="MoeA"/>
    <property type="match status" value="1"/>
</dbReference>
<dbReference type="InterPro" id="IPR036688">
    <property type="entry name" value="MoeA_C_domain_IV_sf"/>
</dbReference>
<dbReference type="InterPro" id="IPR038987">
    <property type="entry name" value="MoeA-like"/>
</dbReference>
<sequence>MRNKYIDNIDCDTAIENFKREVEFSERTETISITQALHRITGKLITARVSSPNYNASAMDGIAVRSADTMEARESNPFILEEGKEFIYVNTGAPILGEWDSVIMIEDVTELEQGRVEIIKASKPWQHIRPIGEDIIKGDPIIPAGHKIRPQDIGALISGGVLEVEVVAKPKVAIIPTGSEIVEETSHLQVGKIIDSNSHMFMGMVEEFGGEGIRYSPVKDDFDTLCETVSRAAEESDIVVINAGSSAGTKDFTVRVIEKLGRVISHGVALKPGKPTIMGVIDGKPVIGIPGYPVSSFITFDTFVKPIISHYLKRRDGRRSVVEAVLSRTIPSSLKHKEIVRVSLGYIDGELLATPLTRGAGVTMSLVKAHAFLAIPREYEGYSAGSRVEVELLTSLEEIEEQLISIGSHDIVMDLISSNLHLSSTHVGSMGGISALKRKQTHLAPIHILDEATGLYNVGVLKKYFDDSVCLIKGIEREQGIMVPKGNPKGVESIRDIAEKSLIFINRQRGAGTRILLDYLLKTQEIFSEEIVGYDREATTHMACGIAVKSGDADAALGIRAAADINGLDFISLSYEEYDFLVREEDLKDVRIEEFISFLKSDSFKGKVEALPGYRVKNSGKIIKNTV</sequence>
<reference evidence="8" key="1">
    <citation type="submission" date="2022-12" db="EMBL/GenBank/DDBJ databases">
        <title>Reference genome sequencing for broad-spectrum identification of bacterial and archaeal isolates by mass spectrometry.</title>
        <authorList>
            <person name="Sekiguchi Y."/>
            <person name="Tourlousse D.M."/>
        </authorList>
    </citation>
    <scope>NUCLEOTIDE SEQUENCE</scope>
    <source>
        <strain evidence="8">10succ1</strain>
    </source>
</reference>
<evidence type="ECO:0000313" key="8">
    <source>
        <dbReference type="EMBL" id="GLI56833.1"/>
    </source>
</evidence>
<dbReference type="Proteomes" id="UP001144471">
    <property type="component" value="Unassembled WGS sequence"/>
</dbReference>
<comment type="pathway">
    <text evidence="2 6">Cofactor biosynthesis; molybdopterin biosynthesis.</text>
</comment>
<dbReference type="Gene3D" id="2.170.190.11">
    <property type="entry name" value="Molybdopterin biosynthesis moea protein, domain 3"/>
    <property type="match status" value="1"/>
</dbReference>
<evidence type="ECO:0000256" key="6">
    <source>
        <dbReference type="RuleBase" id="RU365090"/>
    </source>
</evidence>
<dbReference type="InterPro" id="IPR005110">
    <property type="entry name" value="MoeA_linker/N"/>
</dbReference>
<evidence type="ECO:0000256" key="5">
    <source>
        <dbReference type="ARBA" id="ARBA00047317"/>
    </source>
</evidence>
<keyword evidence="6" id="KW-0460">Magnesium</keyword>
<dbReference type="Gene3D" id="3.90.105.10">
    <property type="entry name" value="Molybdopterin biosynthesis moea protein, domain 2"/>
    <property type="match status" value="1"/>
</dbReference>
<gene>
    <name evidence="8" type="primary">moeA2</name>
    <name evidence="8" type="ORF">PM10SUCC1_23470</name>
</gene>
<comment type="similarity">
    <text evidence="3 6">Belongs to the MoeA family.</text>
</comment>
<dbReference type="Pfam" id="PF03454">
    <property type="entry name" value="MoeA_C"/>
    <property type="match status" value="1"/>
</dbReference>
<dbReference type="EMBL" id="BSDY01000010">
    <property type="protein sequence ID" value="GLI56833.1"/>
    <property type="molecule type" value="Genomic_DNA"/>
</dbReference>
<dbReference type="SUPFAM" id="SSF63867">
    <property type="entry name" value="MoeA C-terminal domain-like"/>
    <property type="match status" value="1"/>
</dbReference>
<evidence type="ECO:0000256" key="4">
    <source>
        <dbReference type="ARBA" id="ARBA00023150"/>
    </source>
</evidence>
<evidence type="ECO:0000313" key="9">
    <source>
        <dbReference type="Proteomes" id="UP001144471"/>
    </source>
</evidence>
<dbReference type="GO" id="GO:0061599">
    <property type="term" value="F:molybdopterin molybdotransferase activity"/>
    <property type="evidence" value="ECO:0007669"/>
    <property type="project" value="UniProtKB-UniRule"/>
</dbReference>
<dbReference type="Gene3D" id="3.40.190.10">
    <property type="entry name" value="Periplasmic binding protein-like II"/>
    <property type="match status" value="1"/>
</dbReference>
<evidence type="ECO:0000256" key="1">
    <source>
        <dbReference type="ARBA" id="ARBA00002901"/>
    </source>
</evidence>
<organism evidence="8 9">
    <name type="scientific">Propionigenium maris DSM 9537</name>
    <dbReference type="NCBI Taxonomy" id="1123000"/>
    <lineage>
        <taxon>Bacteria</taxon>
        <taxon>Fusobacteriati</taxon>
        <taxon>Fusobacteriota</taxon>
        <taxon>Fusobacteriia</taxon>
        <taxon>Fusobacteriales</taxon>
        <taxon>Fusobacteriaceae</taxon>
        <taxon>Propionigenium</taxon>
    </lineage>
</organism>
<keyword evidence="9" id="KW-1185">Reference proteome</keyword>
<dbReference type="SUPFAM" id="SSF53218">
    <property type="entry name" value="Molybdenum cofactor biosynthesis proteins"/>
    <property type="match status" value="1"/>
</dbReference>
<keyword evidence="6" id="KW-0500">Molybdenum</keyword>
<comment type="caution">
    <text evidence="8">The sequence shown here is derived from an EMBL/GenBank/DDBJ whole genome shotgun (WGS) entry which is preliminary data.</text>
</comment>
<evidence type="ECO:0000256" key="3">
    <source>
        <dbReference type="ARBA" id="ARBA00010763"/>
    </source>
</evidence>
<dbReference type="SUPFAM" id="SSF63882">
    <property type="entry name" value="MoeA N-terminal region -like"/>
    <property type="match status" value="1"/>
</dbReference>
<dbReference type="Gene3D" id="3.40.980.10">
    <property type="entry name" value="MoaB/Mog-like domain"/>
    <property type="match status" value="1"/>
</dbReference>
<dbReference type="InterPro" id="IPR005111">
    <property type="entry name" value="MoeA_C_domain_IV"/>
</dbReference>
<evidence type="ECO:0000259" key="7">
    <source>
        <dbReference type="SMART" id="SM00852"/>
    </source>
</evidence>
<dbReference type="Pfam" id="PF00994">
    <property type="entry name" value="MoCF_biosynth"/>
    <property type="match status" value="1"/>
</dbReference>
<dbReference type="NCBIfam" id="NF011068">
    <property type="entry name" value="PRK14498.1"/>
    <property type="match status" value="1"/>
</dbReference>